<dbReference type="EC" id="3.1.2.14" evidence="3"/>
<evidence type="ECO:0000259" key="2">
    <source>
        <dbReference type="Pfam" id="PF00975"/>
    </source>
</evidence>
<dbReference type="Gene3D" id="3.40.50.1820">
    <property type="entry name" value="alpha/beta hydrolase"/>
    <property type="match status" value="1"/>
</dbReference>
<dbReference type="HOGENOM" id="CLU_070456_1_1_9"/>
<evidence type="ECO:0000313" key="3">
    <source>
        <dbReference type="EMBL" id="AJQ29988.1"/>
    </source>
</evidence>
<dbReference type="InterPro" id="IPR012223">
    <property type="entry name" value="TEII"/>
</dbReference>
<proteinExistence type="inferred from homology"/>
<protein>
    <submittedName>
        <fullName evidence="3">Oleoyl-(Acyl-carrier-protein) hydrolase</fullName>
        <ecNumber evidence="3">3.1.2.14</ecNumber>
    </submittedName>
</protein>
<dbReference type="SUPFAM" id="SSF53474">
    <property type="entry name" value="alpha/beta-Hydrolases"/>
    <property type="match status" value="1"/>
</dbReference>
<organism evidence="3 4">
    <name type="scientific">Pelosinus fermentans JBW45</name>
    <dbReference type="NCBI Taxonomy" id="1192197"/>
    <lineage>
        <taxon>Bacteria</taxon>
        <taxon>Bacillati</taxon>
        <taxon>Bacillota</taxon>
        <taxon>Negativicutes</taxon>
        <taxon>Selenomonadales</taxon>
        <taxon>Sporomusaceae</taxon>
        <taxon>Pelosinus</taxon>
    </lineage>
</organism>
<dbReference type="PANTHER" id="PTHR11487">
    <property type="entry name" value="THIOESTERASE"/>
    <property type="match status" value="1"/>
</dbReference>
<dbReference type="GO" id="GO:0008610">
    <property type="term" value="P:lipid biosynthetic process"/>
    <property type="evidence" value="ECO:0007669"/>
    <property type="project" value="TreeGrafter"/>
</dbReference>
<dbReference type="AlphaFoldDB" id="I9DJI1"/>
<dbReference type="PANTHER" id="PTHR11487:SF0">
    <property type="entry name" value="S-ACYL FATTY ACID SYNTHASE THIOESTERASE, MEDIUM CHAIN"/>
    <property type="match status" value="1"/>
</dbReference>
<gene>
    <name evidence="3" type="ORF">JBW_04659</name>
</gene>
<evidence type="ECO:0000256" key="1">
    <source>
        <dbReference type="ARBA" id="ARBA00007169"/>
    </source>
</evidence>
<dbReference type="KEGG" id="pft:JBW_04659"/>
<name>I9DJI1_9FIRM</name>
<feature type="domain" description="Thioesterase" evidence="2">
    <location>
        <begin position="23"/>
        <end position="234"/>
    </location>
</feature>
<comment type="similarity">
    <text evidence="1">Belongs to the thioesterase family.</text>
</comment>
<dbReference type="EMBL" id="CP010978">
    <property type="protein sequence ID" value="AJQ29988.1"/>
    <property type="molecule type" value="Genomic_DNA"/>
</dbReference>
<sequence length="263" mass="30480">MSKMHMSNTWIPYRRPNIYPHLRLFCFPYAGGSASVFRDWINSFPQEIEICPIQYPGREKRILESQFTSMEPLIDSLVSVLLPELNIPFAFFGHSLGALISFELTRRLQKKRISPVHLFVSSYRAPTIVKRKAPMHLLPDAEFIERLREYNGTPDAVLQNSELMKVLLPSLRADFALHETYVYSSGIPLDCSISAFGGIKDSEVNYNDLKLWKEQTIGNFKTRMFQGDHFYIHNAGRELENSIIKDLAIGYRRYFMNRECKSS</sequence>
<dbReference type="InterPro" id="IPR001031">
    <property type="entry name" value="Thioesterase"/>
</dbReference>
<dbReference type="GO" id="GO:0016297">
    <property type="term" value="F:fatty acyl-[ACP] hydrolase activity"/>
    <property type="evidence" value="ECO:0007669"/>
    <property type="project" value="UniProtKB-EC"/>
</dbReference>
<reference evidence="3 4" key="1">
    <citation type="journal article" date="2015" name="Genome Announc.">
        <title>Complete Genome Sequence of Pelosinus fermentans JBW45, a Member of a Remarkably Competitive Group of Negativicutes in the Firmicutes Phylum.</title>
        <authorList>
            <person name="De Leon K.B."/>
            <person name="Utturkar S.M."/>
            <person name="Camilleri L.B."/>
            <person name="Elias D.A."/>
            <person name="Arkin A.P."/>
            <person name="Fields M.W."/>
            <person name="Brown S.D."/>
            <person name="Wall J.D."/>
        </authorList>
    </citation>
    <scope>NUCLEOTIDE SEQUENCE [LARGE SCALE GENOMIC DNA]</scope>
    <source>
        <strain evidence="3 4">JBW45</strain>
    </source>
</reference>
<accession>I9DJI1</accession>
<keyword evidence="3" id="KW-0378">Hydrolase</keyword>
<reference evidence="4" key="2">
    <citation type="submission" date="2015-02" db="EMBL/GenBank/DDBJ databases">
        <title>Complete Genome Sequence of Pelosinus fermentans JBW45.</title>
        <authorList>
            <person name="De Leon K.B."/>
            <person name="Utturkar S.M."/>
            <person name="Camilleri L.B."/>
            <person name="Arkin A.P."/>
            <person name="Fields M.W."/>
            <person name="Brown S.D."/>
            <person name="Wall J.D."/>
        </authorList>
    </citation>
    <scope>NUCLEOTIDE SEQUENCE [LARGE SCALE GENOMIC DNA]</scope>
    <source>
        <strain evidence="4">JBW45</strain>
    </source>
</reference>
<dbReference type="OrthoDB" id="2213423at2"/>
<dbReference type="Pfam" id="PF00975">
    <property type="entry name" value="Thioesterase"/>
    <property type="match status" value="1"/>
</dbReference>
<evidence type="ECO:0000313" key="4">
    <source>
        <dbReference type="Proteomes" id="UP000005361"/>
    </source>
</evidence>
<dbReference type="RefSeq" id="WP_007954881.1">
    <property type="nucleotide sequence ID" value="NZ_CP010978.1"/>
</dbReference>
<dbReference type="STRING" id="1192197.JBW_04659"/>
<dbReference type="Proteomes" id="UP000005361">
    <property type="component" value="Chromosome"/>
</dbReference>
<dbReference type="InterPro" id="IPR029058">
    <property type="entry name" value="AB_hydrolase_fold"/>
</dbReference>